<evidence type="ECO:0000256" key="1">
    <source>
        <dbReference type="ARBA" id="ARBA00007381"/>
    </source>
</evidence>
<dbReference type="Gene3D" id="3.30.30.30">
    <property type="match status" value="1"/>
</dbReference>
<dbReference type="FunFam" id="3.30.30.30:FF:000005">
    <property type="entry name" value="Heat shock protein ssb1"/>
    <property type="match status" value="1"/>
</dbReference>
<keyword evidence="3" id="KW-0067">ATP-binding</keyword>
<evidence type="ECO:0000313" key="4">
    <source>
        <dbReference type="Proteomes" id="UP000887578"/>
    </source>
</evidence>
<dbReference type="PANTHER" id="PTHR45639:SF34">
    <property type="entry name" value="CHAPERONE PROTEIN DNAK"/>
    <property type="match status" value="1"/>
</dbReference>
<name>A0A914Q2A3_9BILA</name>
<dbReference type="Pfam" id="PF00012">
    <property type="entry name" value="HSP70"/>
    <property type="match status" value="1"/>
</dbReference>
<dbReference type="InterPro" id="IPR013126">
    <property type="entry name" value="Hsp_70_fam"/>
</dbReference>
<dbReference type="Proteomes" id="UP000887578">
    <property type="component" value="Unplaced"/>
</dbReference>
<dbReference type="InterPro" id="IPR018181">
    <property type="entry name" value="Heat_shock_70_CS"/>
</dbReference>
<reference evidence="5" key="1">
    <citation type="submission" date="2022-11" db="UniProtKB">
        <authorList>
            <consortium name="WormBaseParasite"/>
        </authorList>
    </citation>
    <scope>IDENTIFICATION</scope>
</reference>
<dbReference type="PROSITE" id="PS00297">
    <property type="entry name" value="HSP70_1"/>
    <property type="match status" value="1"/>
</dbReference>
<dbReference type="GO" id="GO:0140662">
    <property type="term" value="F:ATP-dependent protein folding chaperone"/>
    <property type="evidence" value="ECO:0007669"/>
    <property type="project" value="InterPro"/>
</dbReference>
<evidence type="ECO:0000256" key="3">
    <source>
        <dbReference type="ARBA" id="ARBA00022840"/>
    </source>
</evidence>
<organism evidence="4 5">
    <name type="scientific">Panagrolaimus davidi</name>
    <dbReference type="NCBI Taxonomy" id="227884"/>
    <lineage>
        <taxon>Eukaryota</taxon>
        <taxon>Metazoa</taxon>
        <taxon>Ecdysozoa</taxon>
        <taxon>Nematoda</taxon>
        <taxon>Chromadorea</taxon>
        <taxon>Rhabditida</taxon>
        <taxon>Tylenchina</taxon>
        <taxon>Panagrolaimomorpha</taxon>
        <taxon>Panagrolaimoidea</taxon>
        <taxon>Panagrolaimidae</taxon>
        <taxon>Panagrolaimus</taxon>
    </lineage>
</organism>
<comment type="similarity">
    <text evidence="1">Belongs to the heat shock protein 70 family.</text>
</comment>
<evidence type="ECO:0000313" key="5">
    <source>
        <dbReference type="WBParaSite" id="PDA_v2.g25307.t1"/>
    </source>
</evidence>
<dbReference type="GO" id="GO:0030968">
    <property type="term" value="P:endoplasmic reticulum unfolded protein response"/>
    <property type="evidence" value="ECO:0007669"/>
    <property type="project" value="TreeGrafter"/>
</dbReference>
<sequence>MGSSWEIPKNLNWDKIKDDAIGIDLGTTRCCCAVSRSKGVVETVALDNSGERLLPSFVGYDEENVKCGQIVIDRINNYSNSTVFDIKRIIGRKFSDIIVDPSWTFSLKSDNNNNPLIQTEYCGNLITLSPSQVSATLLKHVKTESEKFQGKKLKNVVVTIPAVFSGQQCNDTIQASNLAEFNSVTLLPEPVAAAFSYFFDREIPNNSNMPLFDLGGGTLDVCVFRIFNNKINIISKSGDSEIGGRNFDNVLFEYLKQKLKNDFNINNIDKKKYKLLSKCQEIKETLSVVNDYSFDVSDFETSINAFIKITREKFEQLSLNLMEKIKTTINMALNDKGEGIRPNEINSILLVGGGSRMPMIKNLLHNIFPDAEQRIKINPDEAVAKGAAYYACHLISNQVMKDQILAESNSEFRNENVFLKDIKNGPDEVASTLLGRGTMESSIVIFPHGLIEGETTLIGKHWLLGFKGH</sequence>
<keyword evidence="2" id="KW-0547">Nucleotide-binding</keyword>
<dbReference type="AlphaFoldDB" id="A0A914Q2A3"/>
<accession>A0A914Q2A3</accession>
<dbReference type="PRINTS" id="PR00301">
    <property type="entry name" value="HEATSHOCK70"/>
</dbReference>
<dbReference type="SUPFAM" id="SSF53067">
    <property type="entry name" value="Actin-like ATPase domain"/>
    <property type="match status" value="2"/>
</dbReference>
<keyword evidence="4" id="KW-1185">Reference proteome</keyword>
<dbReference type="Gene3D" id="3.30.420.40">
    <property type="match status" value="2"/>
</dbReference>
<protein>
    <submittedName>
        <fullName evidence="5">Heat shock protein 70</fullName>
    </submittedName>
</protein>
<dbReference type="PANTHER" id="PTHR45639">
    <property type="entry name" value="HSC70CB, ISOFORM G-RELATED"/>
    <property type="match status" value="1"/>
</dbReference>
<evidence type="ECO:0000256" key="2">
    <source>
        <dbReference type="ARBA" id="ARBA00022741"/>
    </source>
</evidence>
<dbReference type="WBParaSite" id="PDA_v2.g25307.t1">
    <property type="protein sequence ID" value="PDA_v2.g25307.t1"/>
    <property type="gene ID" value="PDA_v2.g25307"/>
</dbReference>
<dbReference type="GO" id="GO:0034663">
    <property type="term" value="C:endoplasmic reticulum chaperone complex"/>
    <property type="evidence" value="ECO:0007669"/>
    <property type="project" value="TreeGrafter"/>
</dbReference>
<dbReference type="Gene3D" id="3.90.640.10">
    <property type="entry name" value="Actin, Chain A, domain 4"/>
    <property type="match status" value="1"/>
</dbReference>
<dbReference type="InterPro" id="IPR043129">
    <property type="entry name" value="ATPase_NBD"/>
</dbReference>
<proteinExistence type="inferred from homology"/>
<dbReference type="GO" id="GO:0005524">
    <property type="term" value="F:ATP binding"/>
    <property type="evidence" value="ECO:0007669"/>
    <property type="project" value="UniProtKB-KW"/>
</dbReference>